<keyword evidence="6" id="KW-0732">Signal</keyword>
<dbReference type="GO" id="GO:0051082">
    <property type="term" value="F:unfolded protein binding"/>
    <property type="evidence" value="ECO:0007669"/>
    <property type="project" value="InterPro"/>
</dbReference>
<proteinExistence type="inferred from homology"/>
<evidence type="ECO:0008006" key="9">
    <source>
        <dbReference type="Google" id="ProtNLM"/>
    </source>
</evidence>
<dbReference type="PIRSF" id="PIRSF002583">
    <property type="entry name" value="Hsp90"/>
    <property type="match status" value="1"/>
</dbReference>
<feature type="binding site" evidence="5">
    <location>
        <position position="78"/>
    </location>
    <ligand>
        <name>ATP</name>
        <dbReference type="ChEBI" id="CHEBI:30616"/>
    </ligand>
</feature>
<feature type="binding site" evidence="5">
    <location>
        <position position="140"/>
    </location>
    <ligand>
        <name>ATP</name>
        <dbReference type="ChEBI" id="CHEBI:30616"/>
    </ligand>
</feature>
<accession>A0A8J2SGX1</accession>
<organism evidence="7 8">
    <name type="scientific">Pelagomonas calceolata</name>
    <dbReference type="NCBI Taxonomy" id="35677"/>
    <lineage>
        <taxon>Eukaryota</taxon>
        <taxon>Sar</taxon>
        <taxon>Stramenopiles</taxon>
        <taxon>Ochrophyta</taxon>
        <taxon>Pelagophyceae</taxon>
        <taxon>Pelagomonadales</taxon>
        <taxon>Pelagomonadaceae</taxon>
        <taxon>Pelagomonas</taxon>
    </lineage>
</organism>
<feature type="binding site" evidence="5">
    <location>
        <position position="82"/>
    </location>
    <ligand>
        <name>ATP</name>
        <dbReference type="ChEBI" id="CHEBI:30616"/>
    </ligand>
</feature>
<evidence type="ECO:0000256" key="4">
    <source>
        <dbReference type="ARBA" id="ARBA00023186"/>
    </source>
</evidence>
<keyword evidence="4" id="KW-0143">Chaperone</keyword>
<feature type="binding site" evidence="5">
    <location>
        <begin position="162"/>
        <end position="167"/>
    </location>
    <ligand>
        <name>ATP</name>
        <dbReference type="ChEBI" id="CHEBI:30616"/>
    </ligand>
</feature>
<feature type="binding site" evidence="5">
    <location>
        <position position="404"/>
    </location>
    <ligand>
        <name>ATP</name>
        <dbReference type="ChEBI" id="CHEBI:30616"/>
    </ligand>
</feature>
<dbReference type="InterPro" id="IPR020568">
    <property type="entry name" value="Ribosomal_Su5_D2-typ_SF"/>
</dbReference>
<dbReference type="GO" id="GO:0016887">
    <property type="term" value="F:ATP hydrolysis activity"/>
    <property type="evidence" value="ECO:0007669"/>
    <property type="project" value="InterPro"/>
</dbReference>
<dbReference type="CDD" id="cd16927">
    <property type="entry name" value="HATPase_Hsp90-like"/>
    <property type="match status" value="1"/>
</dbReference>
<dbReference type="FunFam" id="3.30.565.10:FF:000005">
    <property type="entry name" value="Heat shock protein 90"/>
    <property type="match status" value="1"/>
</dbReference>
<evidence type="ECO:0000256" key="3">
    <source>
        <dbReference type="ARBA" id="ARBA00022840"/>
    </source>
</evidence>
<dbReference type="SUPFAM" id="SSF54211">
    <property type="entry name" value="Ribosomal protein S5 domain 2-like"/>
    <property type="match status" value="1"/>
</dbReference>
<dbReference type="InterPro" id="IPR019805">
    <property type="entry name" value="Heat_shock_protein_90_CS"/>
</dbReference>
<dbReference type="EMBL" id="CAKKNE010000002">
    <property type="protein sequence ID" value="CAH0369978.1"/>
    <property type="molecule type" value="Genomic_DNA"/>
</dbReference>
<dbReference type="SUPFAM" id="SSF55874">
    <property type="entry name" value="ATPase domain of HSP90 chaperone/DNA topoisomerase II/histidine kinase"/>
    <property type="match status" value="1"/>
</dbReference>
<dbReference type="PANTHER" id="PTHR11528">
    <property type="entry name" value="HEAT SHOCK PROTEIN 90 FAMILY MEMBER"/>
    <property type="match status" value="1"/>
</dbReference>
<feature type="chain" id="PRO_5035199938" description="Histidine kinase/HSP90-like ATPase domain-containing protein" evidence="6">
    <location>
        <begin position="17"/>
        <end position="713"/>
    </location>
</feature>
<comment type="similarity">
    <text evidence="1">Belongs to the heat shock protein 90 family.</text>
</comment>
<evidence type="ECO:0000256" key="1">
    <source>
        <dbReference type="ARBA" id="ARBA00008239"/>
    </source>
</evidence>
<feature type="binding site" evidence="5">
    <location>
        <begin position="141"/>
        <end position="142"/>
    </location>
    <ligand>
        <name>ATP</name>
        <dbReference type="ChEBI" id="CHEBI:30616"/>
    </ligand>
</feature>
<dbReference type="InterPro" id="IPR036890">
    <property type="entry name" value="HATPase_C_sf"/>
</dbReference>
<keyword evidence="3 5" id="KW-0067">ATP-binding</keyword>
<evidence type="ECO:0000256" key="2">
    <source>
        <dbReference type="ARBA" id="ARBA00022741"/>
    </source>
</evidence>
<name>A0A8J2SGX1_9STRA</name>
<dbReference type="PRINTS" id="PR00775">
    <property type="entry name" value="HEATSHOCK90"/>
</dbReference>
<dbReference type="Proteomes" id="UP000789595">
    <property type="component" value="Unassembled WGS sequence"/>
</dbReference>
<feature type="signal peptide" evidence="6">
    <location>
        <begin position="1"/>
        <end position="16"/>
    </location>
</feature>
<dbReference type="OrthoDB" id="28737at2759"/>
<dbReference type="HAMAP" id="MF_00505">
    <property type="entry name" value="HSP90"/>
    <property type="match status" value="1"/>
</dbReference>
<sequence length="713" mass="79229">MQRTVVALALAACVQAFAPPRIVATTPAAKSSVLPLRSESALRSAVAEETFEFTAETDRVMEIIINSLYSDKDVFLRELVSNAADACDKKRFLSIEAGNAADALRVRITADPDKKTLTIEDSGVGMSRDELVANLGKIAKSGTKAFAEALGDAPDDVNLIGQFGVGFYSGYLVADKMTVTTKSMNSDKTHTWSSDAKSGFTVREEGEIEGSSGTRIVLDVKEDCSEYLEEATLRRLLKRYSEFLQFPIELYASKTTYDDEVDEEATKKARESDPDAKEVTKSVTNVKFDYEVVNSMKPLWLRPPKEVNASEHSEFYKSAFRAFDDPLRTIHFALEGQVQFKALMYVPKSLPFELNQNMFDENANSMKLYVKRVFINDKFDLLPRWLVFMRGIVDSEDLPLNVGREILQKSKMLGVIQRRLVRKSLDAFSDLQKNATEYDEFWKNFGKYIKVGAVEEQGDVQKDLAKLCRFYSTKSGDDQTTFSEYIERMPQNATKILYLSGDSREQALNSPVIQRLIKTDYEVLLLPEALDEIVCQAIGEVDGKKLVDASKDDLKDVFDDDDEDEDNGDFEELCSWLKLQLEDRVSSVKLSKRLVDAPAALTEGAFGMSPTMRKYMAAQAVAQEDEFAGFGGAGKPTLELNAKSSIVVALNNGDLTSDEAEDAAELLFDVAALTGGYELSDATAFATKVTKLMGQTEIPPKKEAEPVEAEVVE</sequence>
<feature type="binding site" evidence="5">
    <location>
        <position position="134"/>
    </location>
    <ligand>
        <name>ATP</name>
        <dbReference type="ChEBI" id="CHEBI:30616"/>
    </ligand>
</feature>
<evidence type="ECO:0000256" key="6">
    <source>
        <dbReference type="SAM" id="SignalP"/>
    </source>
</evidence>
<dbReference type="Gene3D" id="3.30.565.10">
    <property type="entry name" value="Histidine kinase-like ATPase, C-terminal domain"/>
    <property type="match status" value="1"/>
</dbReference>
<dbReference type="PROSITE" id="PS00298">
    <property type="entry name" value="HSP90"/>
    <property type="match status" value="1"/>
</dbReference>
<dbReference type="InterPro" id="IPR001404">
    <property type="entry name" value="Hsp90_fam"/>
</dbReference>
<protein>
    <recommendedName>
        <fullName evidence="9">Histidine kinase/HSP90-like ATPase domain-containing protein</fullName>
    </recommendedName>
</protein>
<evidence type="ECO:0000313" key="8">
    <source>
        <dbReference type="Proteomes" id="UP000789595"/>
    </source>
</evidence>
<dbReference type="AlphaFoldDB" id="A0A8J2SGX1"/>
<evidence type="ECO:0000313" key="7">
    <source>
        <dbReference type="EMBL" id="CAH0369978.1"/>
    </source>
</evidence>
<dbReference type="Gene3D" id="3.40.50.11260">
    <property type="match status" value="1"/>
</dbReference>
<keyword evidence="2 5" id="KW-0547">Nucleotide-binding</keyword>
<dbReference type="InterPro" id="IPR037196">
    <property type="entry name" value="HSP90_C"/>
</dbReference>
<dbReference type="Gene3D" id="3.30.230.80">
    <property type="match status" value="1"/>
</dbReference>
<dbReference type="InterPro" id="IPR020575">
    <property type="entry name" value="Hsp90_N"/>
</dbReference>
<dbReference type="Pfam" id="PF00183">
    <property type="entry name" value="HSP90"/>
    <property type="match status" value="1"/>
</dbReference>
<dbReference type="NCBIfam" id="NF003555">
    <property type="entry name" value="PRK05218.1"/>
    <property type="match status" value="1"/>
</dbReference>
<feature type="binding site" evidence="5">
    <location>
        <position position="126"/>
    </location>
    <ligand>
        <name>ATP</name>
        <dbReference type="ChEBI" id="CHEBI:30616"/>
    </ligand>
</feature>
<gene>
    <name evidence="7" type="ORF">PECAL_2P31250</name>
</gene>
<dbReference type="GO" id="GO:0140662">
    <property type="term" value="F:ATP-dependent protein folding chaperone"/>
    <property type="evidence" value="ECO:0007669"/>
    <property type="project" value="InterPro"/>
</dbReference>
<evidence type="ECO:0000256" key="5">
    <source>
        <dbReference type="PIRSR" id="PIRSR002583-1"/>
    </source>
</evidence>
<keyword evidence="8" id="KW-1185">Reference proteome</keyword>
<dbReference type="SUPFAM" id="SSF110942">
    <property type="entry name" value="HSP90 C-terminal domain"/>
    <property type="match status" value="1"/>
</dbReference>
<dbReference type="GO" id="GO:0005524">
    <property type="term" value="F:ATP binding"/>
    <property type="evidence" value="ECO:0007669"/>
    <property type="project" value="UniProtKB-KW"/>
</dbReference>
<feature type="binding site" evidence="5">
    <location>
        <position position="121"/>
    </location>
    <ligand>
        <name>ATP</name>
        <dbReference type="ChEBI" id="CHEBI:30616"/>
    </ligand>
</feature>
<reference evidence="7" key="1">
    <citation type="submission" date="2021-11" db="EMBL/GenBank/DDBJ databases">
        <authorList>
            <consortium name="Genoscope - CEA"/>
            <person name="William W."/>
        </authorList>
    </citation>
    <scope>NUCLEOTIDE SEQUENCE</scope>
</reference>
<comment type="caution">
    <text evidence="7">The sequence shown here is derived from an EMBL/GenBank/DDBJ whole genome shotgun (WGS) entry which is preliminary data.</text>
</comment>
<feature type="binding site" evidence="5">
    <location>
        <position position="214"/>
    </location>
    <ligand>
        <name>ATP</name>
        <dbReference type="ChEBI" id="CHEBI:30616"/>
    </ligand>
</feature>
<dbReference type="Pfam" id="PF13589">
    <property type="entry name" value="HATPase_c_3"/>
    <property type="match status" value="1"/>
</dbReference>
<dbReference type="Gene3D" id="1.20.120.790">
    <property type="entry name" value="Heat shock protein 90, C-terminal domain"/>
    <property type="match status" value="1"/>
</dbReference>